<feature type="compositionally biased region" description="Low complexity" evidence="1">
    <location>
        <begin position="423"/>
        <end position="432"/>
    </location>
</feature>
<keyword evidence="4" id="KW-1185">Reference proteome</keyword>
<evidence type="ECO:0000256" key="2">
    <source>
        <dbReference type="SAM" id="Phobius"/>
    </source>
</evidence>
<accession>A0ABZ1VN17</accession>
<keyword evidence="2" id="KW-1133">Transmembrane helix</keyword>
<reference evidence="3" key="1">
    <citation type="submission" date="2022-10" db="EMBL/GenBank/DDBJ databases">
        <title>The complete genomes of actinobacterial strains from the NBC collection.</title>
        <authorList>
            <person name="Joergensen T.S."/>
            <person name="Alvarez Arevalo M."/>
            <person name="Sterndorff E.B."/>
            <person name="Faurdal D."/>
            <person name="Vuksanovic O."/>
            <person name="Mourched A.-S."/>
            <person name="Charusanti P."/>
            <person name="Shaw S."/>
            <person name="Blin K."/>
            <person name="Weber T."/>
        </authorList>
    </citation>
    <scope>NUCLEOTIDE SEQUENCE</scope>
    <source>
        <strain evidence="3">NBC_01256</strain>
    </source>
</reference>
<proteinExistence type="predicted"/>
<name>A0ABZ1VN17_9ACTN</name>
<dbReference type="Proteomes" id="UP001432292">
    <property type="component" value="Chromosome"/>
</dbReference>
<keyword evidence="2" id="KW-0812">Transmembrane</keyword>
<keyword evidence="2" id="KW-0472">Membrane</keyword>
<feature type="transmembrane region" description="Helical" evidence="2">
    <location>
        <begin position="144"/>
        <end position="164"/>
    </location>
</feature>
<gene>
    <name evidence="3" type="ORF">OG727_21375</name>
</gene>
<feature type="region of interest" description="Disordered" evidence="1">
    <location>
        <begin position="1"/>
        <end position="75"/>
    </location>
</feature>
<feature type="compositionally biased region" description="Basic and acidic residues" evidence="1">
    <location>
        <begin position="8"/>
        <end position="60"/>
    </location>
</feature>
<feature type="compositionally biased region" description="Basic and acidic residues" evidence="1">
    <location>
        <begin position="271"/>
        <end position="284"/>
    </location>
</feature>
<feature type="transmembrane region" description="Helical" evidence="2">
    <location>
        <begin position="176"/>
        <end position="196"/>
    </location>
</feature>
<organism evidence="3 4">
    <name type="scientific">Streptomyces caniferus</name>
    <dbReference type="NCBI Taxonomy" id="285557"/>
    <lineage>
        <taxon>Bacteria</taxon>
        <taxon>Bacillati</taxon>
        <taxon>Actinomycetota</taxon>
        <taxon>Actinomycetes</taxon>
        <taxon>Kitasatosporales</taxon>
        <taxon>Streptomycetaceae</taxon>
        <taxon>Streptomyces</taxon>
    </lineage>
</organism>
<evidence type="ECO:0000313" key="4">
    <source>
        <dbReference type="Proteomes" id="UP001432292"/>
    </source>
</evidence>
<dbReference type="EMBL" id="CP108473">
    <property type="protein sequence ID" value="WUS24622.1"/>
    <property type="molecule type" value="Genomic_DNA"/>
</dbReference>
<evidence type="ECO:0000313" key="3">
    <source>
        <dbReference type="EMBL" id="WUS24622.1"/>
    </source>
</evidence>
<protein>
    <recommendedName>
        <fullName evidence="5">DUF2637 domain-containing protein</fullName>
    </recommendedName>
</protein>
<sequence>MSLSTYRQEQRADDAAKAEQRRLDASAGEERRAQRQHAADERAARLREQGRADREADRAARRQRRRERHESRAAALTPENIYRRGTLGLVTASGLASLPAQILHFVGISPLLLPLPPALEGAAWVMAAGVAYADARGLPGWVRWMLRTLVLGCAAFAAYINYGYGVSLTAHGLSQADAATVGAGLAAVTILGPAVFEIRQWVSTLAAAVGGAEERDRRRHAARRRRHHRKVLRVANRLVSAAPFGALPAEDAWARAWSIVHGCNEPTMTPDLHKQAAESAERMRAAQQPPTATENKDESADSHANGSTAELEESTTEHAAPVGTGSTLPAPEPVPVIESMGRPVTVVAAAESRPRRATGRVPRSARSSQPKRTPEQLLDEARSATADWSIEALTAEGIRKAVHTSPQKARVLRETLRTERTTATDAPAAEAA</sequence>
<feature type="transmembrane region" description="Helical" evidence="2">
    <location>
        <begin position="87"/>
        <end position="106"/>
    </location>
</feature>
<evidence type="ECO:0000256" key="1">
    <source>
        <dbReference type="SAM" id="MobiDB-lite"/>
    </source>
</evidence>
<dbReference type="RefSeq" id="WP_329128337.1">
    <property type="nucleotide sequence ID" value="NZ_CP108473.1"/>
</dbReference>
<feature type="region of interest" description="Disordered" evidence="1">
    <location>
        <begin position="265"/>
        <end position="382"/>
    </location>
</feature>
<feature type="compositionally biased region" description="Basic and acidic residues" evidence="1">
    <location>
        <begin position="411"/>
        <end position="422"/>
    </location>
</feature>
<feature type="region of interest" description="Disordered" evidence="1">
    <location>
        <begin position="403"/>
        <end position="432"/>
    </location>
</feature>
<evidence type="ECO:0008006" key="5">
    <source>
        <dbReference type="Google" id="ProtNLM"/>
    </source>
</evidence>